<keyword evidence="5" id="KW-0548">Nucleotidyltransferase</keyword>
<dbReference type="Gene3D" id="3.30.420.10">
    <property type="entry name" value="Ribonuclease H-like superfamily/Ribonuclease H"/>
    <property type="match status" value="1"/>
</dbReference>
<reference evidence="5" key="2">
    <citation type="submission" date="2022-01" db="EMBL/GenBank/DDBJ databases">
        <authorList>
            <person name="Yamashiro T."/>
            <person name="Shiraishi A."/>
            <person name="Satake H."/>
            <person name="Nakayama K."/>
        </authorList>
    </citation>
    <scope>NUCLEOTIDE SEQUENCE</scope>
</reference>
<accession>A0ABQ5A8Q3</accession>
<dbReference type="EMBL" id="BQNB010012086">
    <property type="protein sequence ID" value="GJS99004.1"/>
    <property type="molecule type" value="Genomic_DNA"/>
</dbReference>
<keyword evidence="2" id="KW-0862">Zinc</keyword>
<keyword evidence="2" id="KW-0479">Metal-binding</keyword>
<dbReference type="PROSITE" id="PS50158">
    <property type="entry name" value="ZF_CCHC"/>
    <property type="match status" value="1"/>
</dbReference>
<keyword evidence="5" id="KW-0695">RNA-directed DNA polymerase</keyword>
<dbReference type="Pfam" id="PF00078">
    <property type="entry name" value="RVT_1"/>
    <property type="match status" value="1"/>
</dbReference>
<dbReference type="InterPro" id="IPR001878">
    <property type="entry name" value="Znf_CCHC"/>
</dbReference>
<proteinExistence type="predicted"/>
<feature type="domain" description="CCHC-type" evidence="4">
    <location>
        <begin position="529"/>
        <end position="544"/>
    </location>
</feature>
<keyword evidence="1" id="KW-0511">Multifunctional enzyme</keyword>
<keyword evidence="2" id="KW-0863">Zinc-finger</keyword>
<feature type="compositionally biased region" description="Low complexity" evidence="3">
    <location>
        <begin position="163"/>
        <end position="175"/>
    </location>
</feature>
<keyword evidence="6" id="KW-1185">Reference proteome</keyword>
<dbReference type="Pfam" id="PF17919">
    <property type="entry name" value="RT_RNaseH_2"/>
    <property type="match status" value="1"/>
</dbReference>
<feature type="region of interest" description="Disordered" evidence="3">
    <location>
        <begin position="234"/>
        <end position="274"/>
    </location>
</feature>
<feature type="region of interest" description="Disordered" evidence="3">
    <location>
        <begin position="314"/>
        <end position="336"/>
    </location>
</feature>
<evidence type="ECO:0000313" key="6">
    <source>
        <dbReference type="Proteomes" id="UP001151760"/>
    </source>
</evidence>
<dbReference type="CDD" id="cd09274">
    <property type="entry name" value="RNase_HI_RT_Ty3"/>
    <property type="match status" value="1"/>
</dbReference>
<dbReference type="InterPro" id="IPR043128">
    <property type="entry name" value="Rev_trsase/Diguanyl_cyclase"/>
</dbReference>
<name>A0ABQ5A8Q3_9ASTR</name>
<feature type="compositionally biased region" description="Low complexity" evidence="3">
    <location>
        <begin position="318"/>
        <end position="336"/>
    </location>
</feature>
<feature type="compositionally biased region" description="Basic and acidic residues" evidence="3">
    <location>
        <begin position="261"/>
        <end position="274"/>
    </location>
</feature>
<dbReference type="Gene3D" id="3.10.10.10">
    <property type="entry name" value="HIV Type 1 Reverse Transcriptase, subunit A, domain 1"/>
    <property type="match status" value="1"/>
</dbReference>
<dbReference type="GO" id="GO:0003964">
    <property type="term" value="F:RNA-directed DNA polymerase activity"/>
    <property type="evidence" value="ECO:0007669"/>
    <property type="project" value="UniProtKB-KW"/>
</dbReference>
<reference evidence="5" key="1">
    <citation type="journal article" date="2022" name="Int. J. Mol. Sci.">
        <title>Draft Genome of Tanacetum Coccineum: Genomic Comparison of Closely Related Tanacetum-Family Plants.</title>
        <authorList>
            <person name="Yamashiro T."/>
            <person name="Shiraishi A."/>
            <person name="Nakayama K."/>
            <person name="Satake H."/>
        </authorList>
    </citation>
    <scope>NUCLEOTIDE SEQUENCE</scope>
</reference>
<dbReference type="SUPFAM" id="SSF56672">
    <property type="entry name" value="DNA/RNA polymerases"/>
    <property type="match status" value="1"/>
</dbReference>
<evidence type="ECO:0000259" key="4">
    <source>
        <dbReference type="PROSITE" id="PS50158"/>
    </source>
</evidence>
<evidence type="ECO:0000313" key="5">
    <source>
        <dbReference type="EMBL" id="GJS99004.1"/>
    </source>
</evidence>
<gene>
    <name evidence="5" type="ORF">Tco_0820174</name>
</gene>
<keyword evidence="5" id="KW-0808">Transferase</keyword>
<dbReference type="InterPro" id="IPR050951">
    <property type="entry name" value="Retrovirus_Pol_polyprotein"/>
</dbReference>
<feature type="region of interest" description="Disordered" evidence="3">
    <location>
        <begin position="127"/>
        <end position="187"/>
    </location>
</feature>
<dbReference type="Proteomes" id="UP001151760">
    <property type="component" value="Unassembled WGS sequence"/>
</dbReference>
<evidence type="ECO:0000256" key="1">
    <source>
        <dbReference type="ARBA" id="ARBA00023268"/>
    </source>
</evidence>
<evidence type="ECO:0000256" key="2">
    <source>
        <dbReference type="PROSITE-ProRule" id="PRU00047"/>
    </source>
</evidence>
<feature type="compositionally biased region" description="Low complexity" evidence="3">
    <location>
        <begin position="127"/>
        <end position="156"/>
    </location>
</feature>
<dbReference type="InterPro" id="IPR041577">
    <property type="entry name" value="RT_RNaseH_2"/>
</dbReference>
<protein>
    <submittedName>
        <fullName evidence="5">Reverse transcriptase domain-containing protein</fullName>
    </submittedName>
</protein>
<sequence>MSFSTIFISSDTTDESIGSSASLVILSDTEIEVVTIHVVLPEVSLEAEAAVSEELSKDDAPEAAEPLPAQVVFAPPTVRPQPTLAHAFLAAIARWNAAPLSSVYPSFSLELSPSSSELSLSSSSEVSLSSSSETSSSSSETSSSSSGTSHTPSGSLPHRRHQVSSYSTPSSSVGTSHKRCRSPTTSLPTAASALEDATVETIAEPVIPPIHPEHTVEDRLEETEQELQTQRARVASSSEREITSLCARSPSSGNEETQSNLKHESNMPSDRRPRASLEIEAYLRITMSTTRSGMTSDAINQLIAQRVAEELTAHEANRNNGNGNRNRGGNRNEANGNAEGVVQATRGCTYKALINCQHHKFSRTEGVVCLARWFEKMESVFHISNCATNCQVKFAKCTLIDGALTWNEIQKMENELWNLTVKGNDVVGYTRRFKELALLCLKMVHDEEEKIESLMDLKVRAIVARQAKNKRRWENNPRDNHVQKPLHKRQNVARAYTTRANKRGGDCRTSIPATIERATISNQKATVTCYECGKQEHYRCECSKFKNQNHGNPTRNGEARGRAFDLGGGEANQDSNVVTGLLPTRQVEFQIDLVSGAAPVAQSPYRLAPLEMQELSNQLQELFDKGFIRPSSSPWGAPVLFVKKKDGSFRMCIDYRELNKLTVKNHYPLPRIDDLFDQLQRSSVYSKIDLRSSYHNLEFERRIFQRWCLGLVLVIESSNLNGEKREEEAFQLLKQKLCSAPILSLPEGIKNIVVYYDASHKGLGAVLMQKEKVITYASRQLKVHQKNYTTHDLDLQHILDQKELHMRQCRWLELLNDYDCEICYHPGKVNVVADALSRKERDSLQRRWRYQSFESSSDRDRALQSHFLQSLQKDLGTRLDMSTTYHSQTDGESERTIQALEDMLPITIPALRLHRSRHINGKKIDHLFRGTRGRRIANSLLQRLFLKRRRNSYQSRTKSSPRDRQKELPDVRQ</sequence>
<evidence type="ECO:0000256" key="3">
    <source>
        <dbReference type="SAM" id="MobiDB-lite"/>
    </source>
</evidence>
<dbReference type="SUPFAM" id="SSF53098">
    <property type="entry name" value="Ribonuclease H-like"/>
    <property type="match status" value="1"/>
</dbReference>
<dbReference type="PANTHER" id="PTHR37984">
    <property type="entry name" value="PROTEIN CBG26694"/>
    <property type="match status" value="1"/>
</dbReference>
<dbReference type="Gene3D" id="3.30.70.270">
    <property type="match status" value="1"/>
</dbReference>
<dbReference type="InterPro" id="IPR043502">
    <property type="entry name" value="DNA/RNA_pol_sf"/>
</dbReference>
<organism evidence="5 6">
    <name type="scientific">Tanacetum coccineum</name>
    <dbReference type="NCBI Taxonomy" id="301880"/>
    <lineage>
        <taxon>Eukaryota</taxon>
        <taxon>Viridiplantae</taxon>
        <taxon>Streptophyta</taxon>
        <taxon>Embryophyta</taxon>
        <taxon>Tracheophyta</taxon>
        <taxon>Spermatophyta</taxon>
        <taxon>Magnoliopsida</taxon>
        <taxon>eudicotyledons</taxon>
        <taxon>Gunneridae</taxon>
        <taxon>Pentapetalae</taxon>
        <taxon>asterids</taxon>
        <taxon>campanulids</taxon>
        <taxon>Asterales</taxon>
        <taxon>Asteraceae</taxon>
        <taxon>Asteroideae</taxon>
        <taxon>Anthemideae</taxon>
        <taxon>Anthemidinae</taxon>
        <taxon>Tanacetum</taxon>
    </lineage>
</organism>
<dbReference type="InterPro" id="IPR000477">
    <property type="entry name" value="RT_dom"/>
</dbReference>
<dbReference type="PANTHER" id="PTHR37984:SF5">
    <property type="entry name" value="PROTEIN NYNRIN-LIKE"/>
    <property type="match status" value="1"/>
</dbReference>
<dbReference type="CDD" id="cd01647">
    <property type="entry name" value="RT_LTR"/>
    <property type="match status" value="1"/>
</dbReference>
<feature type="region of interest" description="Disordered" evidence="3">
    <location>
        <begin position="950"/>
        <end position="973"/>
    </location>
</feature>
<dbReference type="InterPro" id="IPR012337">
    <property type="entry name" value="RNaseH-like_sf"/>
</dbReference>
<feature type="compositionally biased region" description="Polar residues" evidence="3">
    <location>
        <begin position="249"/>
        <end position="260"/>
    </location>
</feature>
<feature type="compositionally biased region" description="Basic and acidic residues" evidence="3">
    <location>
        <begin position="960"/>
        <end position="973"/>
    </location>
</feature>
<comment type="caution">
    <text evidence="5">The sequence shown here is derived from an EMBL/GenBank/DDBJ whole genome shotgun (WGS) entry which is preliminary data.</text>
</comment>
<dbReference type="InterPro" id="IPR036397">
    <property type="entry name" value="RNaseH_sf"/>
</dbReference>